<feature type="domain" description="Major facilitator superfamily (MFS) profile" evidence="8">
    <location>
        <begin position="102"/>
        <end position="598"/>
    </location>
</feature>
<keyword evidence="3 7" id="KW-0812">Transmembrane</keyword>
<dbReference type="InterPro" id="IPR011701">
    <property type="entry name" value="MFS"/>
</dbReference>
<keyword evidence="2" id="KW-0813">Transport</keyword>
<evidence type="ECO:0000256" key="6">
    <source>
        <dbReference type="SAM" id="MobiDB-lite"/>
    </source>
</evidence>
<dbReference type="CDD" id="cd17330">
    <property type="entry name" value="MFS_SLC46_TetA_like"/>
    <property type="match status" value="1"/>
</dbReference>
<dbReference type="InterPro" id="IPR036259">
    <property type="entry name" value="MFS_trans_sf"/>
</dbReference>
<feature type="region of interest" description="Disordered" evidence="6">
    <location>
        <begin position="66"/>
        <end position="94"/>
    </location>
</feature>
<dbReference type="SUPFAM" id="SSF103473">
    <property type="entry name" value="MFS general substrate transporter"/>
    <property type="match status" value="1"/>
</dbReference>
<feature type="transmembrane region" description="Helical" evidence="7">
    <location>
        <begin position="500"/>
        <end position="528"/>
    </location>
</feature>
<dbReference type="PANTHER" id="PTHR23504:SF6">
    <property type="entry name" value="MULTIDRUG TRANSPORTER, PUTATIVE (AFU_ORTHOLOGUE AFUA_4G08740)-RELATED"/>
    <property type="match status" value="1"/>
</dbReference>
<dbReference type="EMBL" id="CP055898">
    <property type="protein sequence ID" value="QKX53664.1"/>
    <property type="molecule type" value="Genomic_DNA"/>
</dbReference>
<reference evidence="10" key="1">
    <citation type="submission" date="2020-06" db="EMBL/GenBank/DDBJ databases">
        <title>A chromosome-scale genome assembly of Talaromyces rugulosus W13939.</title>
        <authorList>
            <person name="Wang B."/>
            <person name="Guo L."/>
            <person name="Ye K."/>
            <person name="Wang L."/>
        </authorList>
    </citation>
    <scope>NUCLEOTIDE SEQUENCE [LARGE SCALE GENOMIC DNA]</scope>
    <source>
        <strain evidence="10">W13939</strain>
    </source>
</reference>
<feature type="transmembrane region" description="Helical" evidence="7">
    <location>
        <begin position="549"/>
        <end position="568"/>
    </location>
</feature>
<evidence type="ECO:0000256" key="2">
    <source>
        <dbReference type="ARBA" id="ARBA00022448"/>
    </source>
</evidence>
<evidence type="ECO:0000259" key="8">
    <source>
        <dbReference type="PROSITE" id="PS50850"/>
    </source>
</evidence>
<organism evidence="9 10">
    <name type="scientific">Talaromyces rugulosus</name>
    <name type="common">Penicillium rugulosum</name>
    <dbReference type="NCBI Taxonomy" id="121627"/>
    <lineage>
        <taxon>Eukaryota</taxon>
        <taxon>Fungi</taxon>
        <taxon>Dikarya</taxon>
        <taxon>Ascomycota</taxon>
        <taxon>Pezizomycotina</taxon>
        <taxon>Eurotiomycetes</taxon>
        <taxon>Eurotiomycetidae</taxon>
        <taxon>Eurotiales</taxon>
        <taxon>Trichocomaceae</taxon>
        <taxon>Talaromyces</taxon>
        <taxon>Talaromyces sect. Islandici</taxon>
    </lineage>
</organism>
<dbReference type="RefSeq" id="XP_035339843.1">
    <property type="nucleotide sequence ID" value="XM_035483950.1"/>
</dbReference>
<name>A0A7H8QI57_TALRU</name>
<dbReference type="AlphaFoldDB" id="A0A7H8QI57"/>
<dbReference type="InterPro" id="IPR020846">
    <property type="entry name" value="MFS_dom"/>
</dbReference>
<feature type="transmembrane region" description="Helical" evidence="7">
    <location>
        <begin position="200"/>
        <end position="221"/>
    </location>
</feature>
<keyword evidence="5 7" id="KW-0472">Membrane</keyword>
<feature type="transmembrane region" description="Helical" evidence="7">
    <location>
        <begin position="176"/>
        <end position="194"/>
    </location>
</feature>
<protein>
    <recommendedName>
        <fullName evidence="8">Major facilitator superfamily (MFS) profile domain-containing protein</fullName>
    </recommendedName>
</protein>
<evidence type="ECO:0000256" key="5">
    <source>
        <dbReference type="ARBA" id="ARBA00023136"/>
    </source>
</evidence>
<dbReference type="KEGG" id="trg:TRUGW13939_00744"/>
<feature type="region of interest" description="Disordered" evidence="6">
    <location>
        <begin position="353"/>
        <end position="372"/>
    </location>
</feature>
<dbReference type="PANTHER" id="PTHR23504">
    <property type="entry name" value="MAJOR FACILITATOR SUPERFAMILY DOMAIN-CONTAINING PROTEIN 10"/>
    <property type="match status" value="1"/>
</dbReference>
<dbReference type="PRINTS" id="PR01035">
    <property type="entry name" value="TCRTETA"/>
</dbReference>
<comment type="subcellular location">
    <subcellularLocation>
        <location evidence="1">Membrane</location>
        <topology evidence="1">Multi-pass membrane protein</topology>
    </subcellularLocation>
</comment>
<dbReference type="GO" id="GO:0016020">
    <property type="term" value="C:membrane"/>
    <property type="evidence" value="ECO:0007669"/>
    <property type="project" value="UniProtKB-SubCell"/>
</dbReference>
<dbReference type="GeneID" id="55988257"/>
<dbReference type="OrthoDB" id="10262656at2759"/>
<feature type="transmembrane region" description="Helical" evidence="7">
    <location>
        <begin position="390"/>
        <end position="415"/>
    </location>
</feature>
<feature type="transmembrane region" description="Helical" evidence="7">
    <location>
        <begin position="574"/>
        <end position="594"/>
    </location>
</feature>
<evidence type="ECO:0000313" key="9">
    <source>
        <dbReference type="EMBL" id="QKX53664.1"/>
    </source>
</evidence>
<dbReference type="PROSITE" id="PS50850">
    <property type="entry name" value="MFS"/>
    <property type="match status" value="1"/>
</dbReference>
<feature type="transmembrane region" description="Helical" evidence="7">
    <location>
        <begin position="233"/>
        <end position="257"/>
    </location>
</feature>
<accession>A0A7H8QI57</accession>
<dbReference type="Pfam" id="PF07690">
    <property type="entry name" value="MFS_1"/>
    <property type="match status" value="1"/>
</dbReference>
<gene>
    <name evidence="9" type="ORF">TRUGW13939_00744</name>
</gene>
<sequence length="610" mass="66850">MTPSRDLDPHQDCVPDHVGEDTAAHEQDALVQANLETHHDRSIAQARPDRPTLSVTVPDGLVTRRFSLTEEDEIHTEGPPSDAAAEEKPQPVSWSQLPQKGQLMILVLARLSEPLTQTSLQAYLFYQLKSFNPSLPDSTISSQAGIIQGSFTAAQFLTAVWWGRLADASWMGRKRVLLIGLSGTLMSCIGFGFSRTFASAIAFRILGGFMNSNVGVMRTMISEIIEEKKYQSRAFLLLPMCFNVGVIIGPSLGGFLADPAGSFPGVFGPGSVFGGKDGVWWMQHWPYALPNLVSAVFISMSLAAVFLGLEETHEIARFRPDWGRHLGKTLARLFRNSSEPRYSRLNDDPDEVNSVDWEHSVPPSPVSTRQAPATLVRKNSPWKQIFSRNVVLTLLTHFLLAMHTSAFNSMTFVFLPTPRAPEDSHKGWFHFNGGMGLSPSQVGIATSVIGIIGLPLQLFVYPRVQFRLGTLRSFRTFLPLSPLAYALMPFLVLIPRTSLFVWPSFTFVVALQVISRTFVLPAGIILVNNSVTDPSVLGTIHGIAQSTSSGARTLGPFLGGLGLGFGLSNNIVGAVWWALAVEAMLGWVVSWTIYEGKGIDRKKKPARGHS</sequence>
<feature type="transmembrane region" description="Helical" evidence="7">
    <location>
        <begin position="287"/>
        <end position="309"/>
    </location>
</feature>
<feature type="transmembrane region" description="Helical" evidence="7">
    <location>
        <begin position="442"/>
        <end position="461"/>
    </location>
</feature>
<evidence type="ECO:0000256" key="3">
    <source>
        <dbReference type="ARBA" id="ARBA00022692"/>
    </source>
</evidence>
<keyword evidence="4 7" id="KW-1133">Transmembrane helix</keyword>
<dbReference type="InterPro" id="IPR001958">
    <property type="entry name" value="Tet-R_TetA/multi-R_MdtG-like"/>
</dbReference>
<dbReference type="GO" id="GO:0022857">
    <property type="term" value="F:transmembrane transporter activity"/>
    <property type="evidence" value="ECO:0007669"/>
    <property type="project" value="InterPro"/>
</dbReference>
<dbReference type="Gene3D" id="1.20.1250.20">
    <property type="entry name" value="MFS general substrate transporter like domains"/>
    <property type="match status" value="1"/>
</dbReference>
<keyword evidence="10" id="KW-1185">Reference proteome</keyword>
<evidence type="ECO:0000256" key="4">
    <source>
        <dbReference type="ARBA" id="ARBA00022989"/>
    </source>
</evidence>
<evidence type="ECO:0000256" key="1">
    <source>
        <dbReference type="ARBA" id="ARBA00004141"/>
    </source>
</evidence>
<proteinExistence type="predicted"/>
<feature type="transmembrane region" description="Helical" evidence="7">
    <location>
        <begin position="473"/>
        <end position="494"/>
    </location>
</feature>
<evidence type="ECO:0000256" key="7">
    <source>
        <dbReference type="SAM" id="Phobius"/>
    </source>
</evidence>
<dbReference type="Proteomes" id="UP000509510">
    <property type="component" value="Chromosome I"/>
</dbReference>
<feature type="region of interest" description="Disordered" evidence="6">
    <location>
        <begin position="1"/>
        <end position="23"/>
    </location>
</feature>
<evidence type="ECO:0000313" key="10">
    <source>
        <dbReference type="Proteomes" id="UP000509510"/>
    </source>
</evidence>